<evidence type="ECO:0000313" key="4">
    <source>
        <dbReference type="Proteomes" id="UP000266340"/>
    </source>
</evidence>
<dbReference type="EMBL" id="QXJM01000032">
    <property type="protein sequence ID" value="RIE03714.1"/>
    <property type="molecule type" value="Genomic_DNA"/>
</dbReference>
<keyword evidence="1" id="KW-1133">Transmembrane helix</keyword>
<evidence type="ECO:0000256" key="1">
    <source>
        <dbReference type="SAM" id="Phobius"/>
    </source>
</evidence>
<feature type="transmembrane region" description="Helical" evidence="1">
    <location>
        <begin position="64"/>
        <end position="84"/>
    </location>
</feature>
<keyword evidence="4" id="KW-1185">Reference proteome</keyword>
<dbReference type="Proteomes" id="UP000266340">
    <property type="component" value="Unassembled WGS sequence"/>
</dbReference>
<dbReference type="InterPro" id="IPR025588">
    <property type="entry name" value="YcxB-like_C"/>
</dbReference>
<accession>A0A398CXK4</accession>
<gene>
    <name evidence="3" type="ORF">D3H35_10485</name>
</gene>
<feature type="domain" description="YcxB-like C-terminal" evidence="2">
    <location>
        <begin position="108"/>
        <end position="160"/>
    </location>
</feature>
<proteinExistence type="predicted"/>
<organism evidence="3 4">
    <name type="scientific">Cohnella faecalis</name>
    <dbReference type="NCBI Taxonomy" id="2315694"/>
    <lineage>
        <taxon>Bacteria</taxon>
        <taxon>Bacillati</taxon>
        <taxon>Bacillota</taxon>
        <taxon>Bacilli</taxon>
        <taxon>Bacillales</taxon>
        <taxon>Paenibacillaceae</taxon>
        <taxon>Cohnella</taxon>
    </lineage>
</organism>
<name>A0A398CXK4_9BACL</name>
<reference evidence="3 4" key="1">
    <citation type="submission" date="2018-09" db="EMBL/GenBank/DDBJ databases">
        <title>Cohnella cavernae sp. nov., isolated from a karst cave.</title>
        <authorList>
            <person name="Zhu H."/>
        </authorList>
    </citation>
    <scope>NUCLEOTIDE SEQUENCE [LARGE SCALE GENOMIC DNA]</scope>
    <source>
        <strain evidence="3 4">K2E09-144</strain>
    </source>
</reference>
<feature type="transmembrane region" description="Helical" evidence="1">
    <location>
        <begin position="39"/>
        <end position="58"/>
    </location>
</feature>
<dbReference type="AlphaFoldDB" id="A0A398CXK4"/>
<comment type="caution">
    <text evidence="3">The sequence shown here is derived from an EMBL/GenBank/DDBJ whole genome shotgun (WGS) entry which is preliminary data.</text>
</comment>
<evidence type="ECO:0000313" key="3">
    <source>
        <dbReference type="EMBL" id="RIE03714.1"/>
    </source>
</evidence>
<sequence length="179" mass="20377">MATRMGSDGMDDRQPYEATVNLTAEDFRKYTLYQSKAQLVGLFAFYVCLIVIAVHFGSEDKMNVLFAIPVAVLVAGGLVWYQVWRIGQRVRKIFNGDRVLQLKQKIRLTEEGIHHETGASSLDAKWDEIYKVADSGPSILIYMAKNKAFVLPKRDLADLEVVLDLLKRHVPAPRLKLRR</sequence>
<keyword evidence="1" id="KW-0472">Membrane</keyword>
<dbReference type="Pfam" id="PF14317">
    <property type="entry name" value="YcxB"/>
    <property type="match status" value="1"/>
</dbReference>
<keyword evidence="1" id="KW-0812">Transmembrane</keyword>
<evidence type="ECO:0000259" key="2">
    <source>
        <dbReference type="Pfam" id="PF14317"/>
    </source>
</evidence>
<protein>
    <submittedName>
        <fullName evidence="3">YcxB family protein</fullName>
    </submittedName>
</protein>